<feature type="transmembrane region" description="Helical" evidence="7">
    <location>
        <begin position="141"/>
        <end position="161"/>
    </location>
</feature>
<evidence type="ECO:0000259" key="8">
    <source>
        <dbReference type="Pfam" id="PF00482"/>
    </source>
</evidence>
<evidence type="ECO:0000256" key="2">
    <source>
        <dbReference type="ARBA" id="ARBA00022475"/>
    </source>
</evidence>
<evidence type="ECO:0000256" key="5">
    <source>
        <dbReference type="ARBA" id="ARBA00023136"/>
    </source>
</evidence>
<evidence type="ECO:0000256" key="7">
    <source>
        <dbReference type="SAM" id="Phobius"/>
    </source>
</evidence>
<comment type="subcellular location">
    <subcellularLocation>
        <location evidence="1">Cell membrane</location>
        <topology evidence="1">Multi-pass membrane protein</topology>
    </subcellularLocation>
</comment>
<proteinExistence type="predicted"/>
<dbReference type="EMBL" id="FNOM01000004">
    <property type="protein sequence ID" value="SDW92979.1"/>
    <property type="molecule type" value="Genomic_DNA"/>
</dbReference>
<feature type="transmembrane region" description="Helical" evidence="7">
    <location>
        <begin position="20"/>
        <end position="41"/>
    </location>
</feature>
<dbReference type="STRING" id="564137.SAMN04488238_104221"/>
<protein>
    <submittedName>
        <fullName evidence="9">Type II secretion system protein F (GspF)</fullName>
    </submittedName>
</protein>
<keyword evidence="2" id="KW-1003">Cell membrane</keyword>
<gene>
    <name evidence="9" type="ORF">SAMN04488238_104221</name>
</gene>
<feature type="transmembrane region" description="Helical" evidence="7">
    <location>
        <begin position="298"/>
        <end position="321"/>
    </location>
</feature>
<keyword evidence="5 7" id="KW-0472">Membrane</keyword>
<accession>A0A1H2XL14</accession>
<keyword evidence="4 7" id="KW-1133">Transmembrane helix</keyword>
<keyword evidence="3 7" id="KW-0812">Transmembrane</keyword>
<dbReference type="AlphaFoldDB" id="A0A1H2XL14"/>
<evidence type="ECO:0000256" key="1">
    <source>
        <dbReference type="ARBA" id="ARBA00004651"/>
    </source>
</evidence>
<dbReference type="InterPro" id="IPR018076">
    <property type="entry name" value="T2SS_GspF_dom"/>
</dbReference>
<evidence type="ECO:0000256" key="6">
    <source>
        <dbReference type="SAM" id="MobiDB-lite"/>
    </source>
</evidence>
<evidence type="ECO:0000313" key="10">
    <source>
        <dbReference type="Proteomes" id="UP000198539"/>
    </source>
</evidence>
<dbReference type="GO" id="GO:0005886">
    <property type="term" value="C:plasma membrane"/>
    <property type="evidence" value="ECO:0007669"/>
    <property type="project" value="UniProtKB-SubCell"/>
</dbReference>
<dbReference type="Proteomes" id="UP000198539">
    <property type="component" value="Unassembled WGS sequence"/>
</dbReference>
<evidence type="ECO:0000256" key="3">
    <source>
        <dbReference type="ARBA" id="ARBA00022692"/>
    </source>
</evidence>
<name>A0A1H2XL14_9RHOB</name>
<dbReference type="PANTHER" id="PTHR35007">
    <property type="entry name" value="INTEGRAL MEMBRANE PROTEIN-RELATED"/>
    <property type="match status" value="1"/>
</dbReference>
<sequence>MFVSRQVAAVMLNFATENALALVAVAGVLGLALIVVAFVMMTRQRRDPMEKFQQTVRNKGRDPEKNMRRRGSQADNKLDKYARFLEPANEAELSDARRIMVQAGYHGKNAVRDFHALQFILGIGGIFLGLVYTLLLSDRAAQTPLTMAAFTLTPGLLGYYFPKYWVNKRRTARQEEITQGFPDALDMLLICVEAGQSLDQSIRRVGSEIKASYPALGEEFETISQEVRAGKERAAVLKDFGDRCGLPDINSFVTVVVQSASFGTSIGDALRVYAAEMRDKRVMLAEEKANVLPTKLTLGTMMFTVPPLLIILIGPSVYGIVTLLDSANFGG</sequence>
<reference evidence="9 10" key="1">
    <citation type="submission" date="2016-10" db="EMBL/GenBank/DDBJ databases">
        <authorList>
            <person name="de Groot N.N."/>
        </authorList>
    </citation>
    <scope>NUCLEOTIDE SEQUENCE [LARGE SCALE GENOMIC DNA]</scope>
    <source>
        <strain evidence="9 10">CGMCC 1.8894</strain>
    </source>
</reference>
<dbReference type="Pfam" id="PF00482">
    <property type="entry name" value="T2SSF"/>
    <property type="match status" value="1"/>
</dbReference>
<evidence type="ECO:0000256" key="4">
    <source>
        <dbReference type="ARBA" id="ARBA00022989"/>
    </source>
</evidence>
<feature type="domain" description="Type II secretion system protein GspF" evidence="8">
    <location>
        <begin position="185"/>
        <end position="313"/>
    </location>
</feature>
<evidence type="ECO:0000313" key="9">
    <source>
        <dbReference type="EMBL" id="SDW92979.1"/>
    </source>
</evidence>
<dbReference type="PANTHER" id="PTHR35007:SF2">
    <property type="entry name" value="PILUS ASSEMBLE PROTEIN"/>
    <property type="match status" value="1"/>
</dbReference>
<organism evidence="9 10">
    <name type="scientific">Roseicitreum antarcticum</name>
    <dbReference type="NCBI Taxonomy" id="564137"/>
    <lineage>
        <taxon>Bacteria</taxon>
        <taxon>Pseudomonadati</taxon>
        <taxon>Pseudomonadota</taxon>
        <taxon>Alphaproteobacteria</taxon>
        <taxon>Rhodobacterales</taxon>
        <taxon>Paracoccaceae</taxon>
        <taxon>Roseicitreum</taxon>
    </lineage>
</organism>
<feature type="region of interest" description="Disordered" evidence="6">
    <location>
        <begin position="49"/>
        <end position="73"/>
    </location>
</feature>
<keyword evidence="10" id="KW-1185">Reference proteome</keyword>
<feature type="transmembrane region" description="Helical" evidence="7">
    <location>
        <begin position="116"/>
        <end position="135"/>
    </location>
</feature>